<evidence type="ECO:0000256" key="4">
    <source>
        <dbReference type="ARBA" id="ARBA00022840"/>
    </source>
</evidence>
<evidence type="ECO:0000256" key="6">
    <source>
        <dbReference type="ARBA" id="ARBA00023136"/>
    </source>
</evidence>
<dbReference type="GO" id="GO:0034040">
    <property type="term" value="F:ATPase-coupled lipid transmembrane transporter activity"/>
    <property type="evidence" value="ECO:0007669"/>
    <property type="project" value="TreeGrafter"/>
</dbReference>
<reference evidence="10" key="2">
    <citation type="submission" date="2011-10" db="EMBL/GenBank/DDBJ databases">
        <title>The Genome Sequence of Granulicatella elegans ATCC 700633.</title>
        <authorList>
            <consortium name="The Broad Institute Genome Sequencing Platform"/>
            <consortium name="The Broad Institute Genome Sequencing Center for Infectious Disease"/>
            <person name="Earl A."/>
            <person name="Ward D."/>
            <person name="Feldgarden M."/>
            <person name="Gevers D."/>
            <person name="Sibley C.D."/>
            <person name="Field T.R."/>
            <person name="Grinwis M."/>
            <person name="Eshaghurshan C.S."/>
            <person name="Surette M.G."/>
            <person name="Young S.K."/>
            <person name="Zeng Q."/>
            <person name="Gargeya S."/>
            <person name="Fitzgerald M."/>
            <person name="Haas B."/>
            <person name="Abouelleil A."/>
            <person name="Alvarado L."/>
            <person name="Arachchi H.M."/>
            <person name="Berlin A."/>
            <person name="Brown A."/>
            <person name="Chapman S.B."/>
            <person name="Chen Z."/>
            <person name="Dunbar C."/>
            <person name="Freedman E."/>
            <person name="Gearin G."/>
            <person name="Goldberg J."/>
            <person name="Griggs A."/>
            <person name="Gujja S."/>
            <person name="Heiman D."/>
            <person name="Howarth C."/>
            <person name="Larson L."/>
            <person name="Lui A."/>
            <person name="MacDonald P.J.P."/>
            <person name="Montmayeur A."/>
            <person name="Murphy C."/>
            <person name="Neiman D."/>
            <person name="Pearson M."/>
            <person name="Priest M."/>
            <person name="Roberts A."/>
            <person name="Saif S."/>
            <person name="Shea T."/>
            <person name="Shenoy N."/>
            <person name="Sisk P."/>
            <person name="Stolte C."/>
            <person name="Sykes S."/>
            <person name="Wortman J."/>
            <person name="Nusbaum C."/>
            <person name="Birren B."/>
        </authorList>
    </citation>
    <scope>NUCLEOTIDE SEQUENCE [LARGE SCALE GENOMIC DNA]</scope>
    <source>
        <strain evidence="10">ATCC 700633</strain>
    </source>
</reference>
<evidence type="ECO:0000259" key="9">
    <source>
        <dbReference type="PROSITE" id="PS50929"/>
    </source>
</evidence>
<evidence type="ECO:0008006" key="12">
    <source>
        <dbReference type="Google" id="ProtNLM"/>
    </source>
</evidence>
<dbReference type="GO" id="GO:0140359">
    <property type="term" value="F:ABC-type transporter activity"/>
    <property type="evidence" value="ECO:0007669"/>
    <property type="project" value="InterPro"/>
</dbReference>
<dbReference type="InterPro" id="IPR036640">
    <property type="entry name" value="ABC1_TM_sf"/>
</dbReference>
<evidence type="ECO:0000256" key="3">
    <source>
        <dbReference type="ARBA" id="ARBA00022741"/>
    </source>
</evidence>
<dbReference type="InterPro" id="IPR011527">
    <property type="entry name" value="ABC1_TM_dom"/>
</dbReference>
<dbReference type="Pfam" id="PF00664">
    <property type="entry name" value="ABC_membrane"/>
    <property type="match status" value="1"/>
</dbReference>
<keyword evidence="11" id="KW-1185">Reference proteome</keyword>
<feature type="transmembrane region" description="Helical" evidence="7">
    <location>
        <begin position="12"/>
        <end position="36"/>
    </location>
</feature>
<dbReference type="Proteomes" id="UP000002939">
    <property type="component" value="Unassembled WGS sequence"/>
</dbReference>
<organism evidence="10 11">
    <name type="scientific">Granulicatella elegans ATCC 700633</name>
    <dbReference type="NCBI Taxonomy" id="626369"/>
    <lineage>
        <taxon>Bacteria</taxon>
        <taxon>Bacillati</taxon>
        <taxon>Bacillota</taxon>
        <taxon>Bacilli</taxon>
        <taxon>Lactobacillales</taxon>
        <taxon>Carnobacteriaceae</taxon>
        <taxon>Granulicatella</taxon>
    </lineage>
</organism>
<keyword evidence="4" id="KW-0067">ATP-binding</keyword>
<dbReference type="SMART" id="SM00382">
    <property type="entry name" value="AAA"/>
    <property type="match status" value="1"/>
</dbReference>
<dbReference type="EMBL" id="ACRF02000005">
    <property type="protein sequence ID" value="EEW92768.1"/>
    <property type="molecule type" value="Genomic_DNA"/>
</dbReference>
<dbReference type="STRING" id="626369.HMPREF0446_01249"/>
<dbReference type="InterPro" id="IPR039421">
    <property type="entry name" value="Type_1_exporter"/>
</dbReference>
<keyword evidence="3" id="KW-0547">Nucleotide-binding</keyword>
<dbReference type="PROSITE" id="PS50893">
    <property type="entry name" value="ABC_TRANSPORTER_2"/>
    <property type="match status" value="1"/>
</dbReference>
<evidence type="ECO:0000256" key="1">
    <source>
        <dbReference type="ARBA" id="ARBA00004651"/>
    </source>
</evidence>
<evidence type="ECO:0000256" key="2">
    <source>
        <dbReference type="ARBA" id="ARBA00022692"/>
    </source>
</evidence>
<dbReference type="PROSITE" id="PS50929">
    <property type="entry name" value="ABC_TM1F"/>
    <property type="match status" value="1"/>
</dbReference>
<dbReference type="GO" id="GO:0005886">
    <property type="term" value="C:plasma membrane"/>
    <property type="evidence" value="ECO:0007669"/>
    <property type="project" value="UniProtKB-SubCell"/>
</dbReference>
<dbReference type="GO" id="GO:0005524">
    <property type="term" value="F:ATP binding"/>
    <property type="evidence" value="ECO:0007669"/>
    <property type="project" value="UniProtKB-KW"/>
</dbReference>
<dbReference type="InterPro" id="IPR003439">
    <property type="entry name" value="ABC_transporter-like_ATP-bd"/>
</dbReference>
<dbReference type="InterPro" id="IPR003593">
    <property type="entry name" value="AAA+_ATPase"/>
</dbReference>
<evidence type="ECO:0000259" key="8">
    <source>
        <dbReference type="PROSITE" id="PS50893"/>
    </source>
</evidence>
<dbReference type="eggNOG" id="COG1132">
    <property type="taxonomic scope" value="Bacteria"/>
</dbReference>
<dbReference type="GO" id="GO:0016887">
    <property type="term" value="F:ATP hydrolysis activity"/>
    <property type="evidence" value="ECO:0007669"/>
    <property type="project" value="InterPro"/>
</dbReference>
<dbReference type="SUPFAM" id="SSF52540">
    <property type="entry name" value="P-loop containing nucleoside triphosphate hydrolases"/>
    <property type="match status" value="1"/>
</dbReference>
<dbReference type="HOGENOM" id="CLU_000604_84_3_9"/>
<name>D0BMR4_9LACT</name>
<proteinExistence type="predicted"/>
<accession>D0BMR4</accession>
<evidence type="ECO:0000256" key="5">
    <source>
        <dbReference type="ARBA" id="ARBA00022989"/>
    </source>
</evidence>
<reference evidence="10" key="1">
    <citation type="submission" date="2009-09" db="EMBL/GenBank/DDBJ databases">
        <authorList>
            <consortium name="The Broad Institute Genome Sequencing Platform"/>
            <person name="Ward D."/>
            <person name="Feldgarden M."/>
            <person name="Earl A."/>
            <person name="Young S.K."/>
            <person name="Zeng Q."/>
            <person name="Koehrsen M."/>
            <person name="Alvarado L."/>
            <person name="Berlin A."/>
            <person name="Bochicchio J."/>
            <person name="Borenstein D."/>
            <person name="Chapman S.B."/>
            <person name="Chen Z."/>
            <person name="Engels R."/>
            <person name="Freedman E."/>
            <person name="Gellesch M."/>
            <person name="Goldberg J."/>
            <person name="Griggs A."/>
            <person name="Gujja S."/>
            <person name="Heilman E."/>
            <person name="Heiman D."/>
            <person name="Hepburn T."/>
            <person name="Howarth C."/>
            <person name="Jen D."/>
            <person name="Larson L."/>
            <person name="Lewis B."/>
            <person name="Mehta T."/>
            <person name="Park D."/>
            <person name="Pearson M."/>
            <person name="Roberts A."/>
            <person name="Saif S."/>
            <person name="Shea T."/>
            <person name="Shenoy N."/>
            <person name="Sisk P."/>
            <person name="Stolte C."/>
            <person name="Sykes S."/>
            <person name="Thomson T."/>
            <person name="Walk T."/>
            <person name="White J."/>
            <person name="Yandava C."/>
            <person name="Sibley C.D."/>
            <person name="Field T.R."/>
            <person name="Grinwis M."/>
            <person name="Eshaghurshan C.S."/>
            <person name="Surette M.G."/>
            <person name="Haas B."/>
            <person name="Nusbaum C."/>
            <person name="Birren B."/>
        </authorList>
    </citation>
    <scope>NUCLEOTIDE SEQUENCE [LARGE SCALE GENOMIC DNA]</scope>
    <source>
        <strain evidence="10">ATCC 700633</strain>
    </source>
</reference>
<dbReference type="Gene3D" id="1.20.1560.10">
    <property type="entry name" value="ABC transporter type 1, transmembrane domain"/>
    <property type="match status" value="1"/>
</dbReference>
<protein>
    <recommendedName>
        <fullName evidence="12">ABC transporter domain-containing protein</fullName>
    </recommendedName>
</protein>
<dbReference type="PANTHER" id="PTHR24221">
    <property type="entry name" value="ATP-BINDING CASSETTE SUB-FAMILY B"/>
    <property type="match status" value="1"/>
</dbReference>
<feature type="domain" description="ABC transmembrane type-1" evidence="9">
    <location>
        <begin position="13"/>
        <end position="294"/>
    </location>
</feature>
<feature type="domain" description="ABC transporter" evidence="8">
    <location>
        <begin position="323"/>
        <end position="539"/>
    </location>
</feature>
<comment type="subcellular location">
    <subcellularLocation>
        <location evidence="1">Cell membrane</location>
        <topology evidence="1">Multi-pass membrane protein</topology>
    </subcellularLocation>
</comment>
<evidence type="ECO:0000256" key="7">
    <source>
        <dbReference type="SAM" id="Phobius"/>
    </source>
</evidence>
<dbReference type="RefSeq" id="WP_006703527.1">
    <property type="nucleotide sequence ID" value="NZ_KI391971.1"/>
</dbReference>
<sequence>MYRYIRKSMKPFIAFSFVSMLGAVSVVFMAYIINLLVETITEGKIENFIWIAVLSFVYVLIDSYLDYAVDVVNERLTQELMYHIREDLLESIESQSIMEFEKLGRDYYLNMYTKDLETIESDYIKELLSMYNDVWVFILGFVSAIVISPLFAILMIGLSSLPFALPYFSRKILGNAKLNLSQINEKYLSLLTEIFDSFTTLKVYDVFPLFNKRLRSKSRDLVEAKVYVTHTNKFVYAISYGLRMFVNVFSWVLGGYFVLNHSVTLAVFFTIKQLTQYVAYPIQGFGASYTEVVAAKSVKDKVFEIIDQRKVNVVKEESNIQKIIFEDFSVNFDEKLIFQHLNLQLEKGKKYLLIGESGSGKSTFLKSLIGSIPVENHSLKFQLENGKSLYSSELEKISHQISYIGQETSLFQLSLKENISLQNSITDGQFQELCKQVGLEKWADQSTELDSILSTASGGEKRRIDLARLLFFDREILLFDEPTAGLDSQNRLKVEEVVKQLENKLIVYSTHQYDEEFMQQFDYCLEIQDGSIVMRERKA</sequence>
<feature type="transmembrane region" description="Helical" evidence="7">
    <location>
        <begin position="48"/>
        <end position="65"/>
    </location>
</feature>
<keyword evidence="5 7" id="KW-1133">Transmembrane helix</keyword>
<dbReference type="Pfam" id="PF00005">
    <property type="entry name" value="ABC_tran"/>
    <property type="match status" value="1"/>
</dbReference>
<dbReference type="InterPro" id="IPR027417">
    <property type="entry name" value="P-loop_NTPase"/>
</dbReference>
<feature type="transmembrane region" description="Helical" evidence="7">
    <location>
        <begin position="134"/>
        <end position="158"/>
    </location>
</feature>
<dbReference type="SUPFAM" id="SSF90123">
    <property type="entry name" value="ABC transporter transmembrane region"/>
    <property type="match status" value="1"/>
</dbReference>
<gene>
    <name evidence="10" type="ORF">HMPREF0446_01249</name>
</gene>
<dbReference type="Gene3D" id="3.40.50.300">
    <property type="entry name" value="P-loop containing nucleotide triphosphate hydrolases"/>
    <property type="match status" value="1"/>
</dbReference>
<feature type="transmembrane region" description="Helical" evidence="7">
    <location>
        <begin position="248"/>
        <end position="271"/>
    </location>
</feature>
<dbReference type="AlphaFoldDB" id="D0BMR4"/>
<keyword evidence="6 7" id="KW-0472">Membrane</keyword>
<evidence type="ECO:0000313" key="11">
    <source>
        <dbReference type="Proteomes" id="UP000002939"/>
    </source>
</evidence>
<dbReference type="OrthoDB" id="95687at2"/>
<comment type="caution">
    <text evidence="10">The sequence shown here is derived from an EMBL/GenBank/DDBJ whole genome shotgun (WGS) entry which is preliminary data.</text>
</comment>
<evidence type="ECO:0000313" key="10">
    <source>
        <dbReference type="EMBL" id="EEW92768.1"/>
    </source>
</evidence>
<dbReference type="PANTHER" id="PTHR24221:SF654">
    <property type="entry name" value="ATP-BINDING CASSETTE SUB-FAMILY B MEMBER 6"/>
    <property type="match status" value="1"/>
</dbReference>
<keyword evidence="2 7" id="KW-0812">Transmembrane</keyword>